<feature type="transmembrane region" description="Helical" evidence="2">
    <location>
        <begin position="309"/>
        <end position="334"/>
    </location>
</feature>
<keyword evidence="4" id="KW-1185">Reference proteome</keyword>
<accession>Q6CML5</accession>
<evidence type="ECO:0000256" key="1">
    <source>
        <dbReference type="SAM" id="MobiDB-lite"/>
    </source>
</evidence>
<dbReference type="Proteomes" id="UP000000598">
    <property type="component" value="Chromosome E"/>
</dbReference>
<dbReference type="OMA" id="CIYINSD"/>
<sequence>MYQFIKTPHTTRTIEFNGSHGIEVIIGKEVKEDESKHSSESNLIFDDDDLFVEHAKLVVKKLPPTNDEESLPMNIDSFRIYLESLGDADRIVDLESADSNTDGKIIDLKNGDRFGLVRLDEPVSVNQQRGAKLKFNLNIRPGAWPFNYRIVLTDVTDQKSPCTSRSSDFLDSIMQHVSDESDSENAWSKATDWNEEIKVEIGKEDEVVAVVDDTAPTVALKPTSDPSTLSSSKESSVSGNSHSRACIYINSDSDSDSGYDDHTFMDPEKKHHHFKCRYKRGRGNRSRWSTFRVNKAKGKKFGRKRRFDLYSGSLGFMLGSIGTLGVLATVANFVEG</sequence>
<name>Q6CML5_KLULA</name>
<organism evidence="3 4">
    <name type="scientific">Kluyveromyces lactis (strain ATCC 8585 / CBS 2359 / DSM 70799 / NBRC 1267 / NRRL Y-1140 / WM37)</name>
    <name type="common">Yeast</name>
    <name type="synonym">Candida sphaerica</name>
    <dbReference type="NCBI Taxonomy" id="284590"/>
    <lineage>
        <taxon>Eukaryota</taxon>
        <taxon>Fungi</taxon>
        <taxon>Dikarya</taxon>
        <taxon>Ascomycota</taxon>
        <taxon>Saccharomycotina</taxon>
        <taxon>Saccharomycetes</taxon>
        <taxon>Saccharomycetales</taxon>
        <taxon>Saccharomycetaceae</taxon>
        <taxon>Kluyveromyces</taxon>
    </lineage>
</organism>
<dbReference type="InParanoid" id="Q6CML5"/>
<dbReference type="KEGG" id="kla:KLLA0_E19295g"/>
<evidence type="ECO:0000313" key="3">
    <source>
        <dbReference type="EMBL" id="CAG99911.1"/>
    </source>
</evidence>
<proteinExistence type="predicted"/>
<dbReference type="EMBL" id="CR382125">
    <property type="protein sequence ID" value="CAG99911.1"/>
    <property type="molecule type" value="Genomic_DNA"/>
</dbReference>
<protein>
    <submittedName>
        <fullName evidence="3">KLLA0E19295p</fullName>
    </submittedName>
</protein>
<reference evidence="3 4" key="1">
    <citation type="journal article" date="2004" name="Nature">
        <title>Genome evolution in yeasts.</title>
        <authorList>
            <consortium name="Genolevures"/>
            <person name="Dujon B."/>
            <person name="Sherman D."/>
            <person name="Fischer G."/>
            <person name="Durrens P."/>
            <person name="Casaregola S."/>
            <person name="Lafontaine I."/>
            <person name="de Montigny J."/>
            <person name="Marck C."/>
            <person name="Neuveglise C."/>
            <person name="Talla E."/>
            <person name="Goffard N."/>
            <person name="Frangeul L."/>
            <person name="Aigle M."/>
            <person name="Anthouard V."/>
            <person name="Babour A."/>
            <person name="Barbe V."/>
            <person name="Barnay S."/>
            <person name="Blanchin S."/>
            <person name="Beckerich J.M."/>
            <person name="Beyne E."/>
            <person name="Bleykasten C."/>
            <person name="Boisrame A."/>
            <person name="Boyer J."/>
            <person name="Cattolico L."/>
            <person name="Confanioleri F."/>
            <person name="de Daruvar A."/>
            <person name="Despons L."/>
            <person name="Fabre E."/>
            <person name="Fairhead C."/>
            <person name="Ferry-Dumazet H."/>
            <person name="Groppi A."/>
            <person name="Hantraye F."/>
            <person name="Hennequin C."/>
            <person name="Jauniaux N."/>
            <person name="Joyet P."/>
            <person name="Kachouri R."/>
            <person name="Kerrest A."/>
            <person name="Koszul R."/>
            <person name="Lemaire M."/>
            <person name="Lesur I."/>
            <person name="Ma L."/>
            <person name="Muller H."/>
            <person name="Nicaud J.M."/>
            <person name="Nikolski M."/>
            <person name="Oztas S."/>
            <person name="Ozier-Kalogeropoulos O."/>
            <person name="Pellenz S."/>
            <person name="Potier S."/>
            <person name="Richard G.F."/>
            <person name="Straub M.L."/>
            <person name="Suleau A."/>
            <person name="Swennene D."/>
            <person name="Tekaia F."/>
            <person name="Wesolowski-Louvel M."/>
            <person name="Westhof E."/>
            <person name="Wirth B."/>
            <person name="Zeniou-Meyer M."/>
            <person name="Zivanovic I."/>
            <person name="Bolotin-Fukuhara M."/>
            <person name="Thierry A."/>
            <person name="Bouchier C."/>
            <person name="Caudron B."/>
            <person name="Scarpelli C."/>
            <person name="Gaillardin C."/>
            <person name="Weissenbach J."/>
            <person name="Wincker P."/>
            <person name="Souciet J.L."/>
        </authorList>
    </citation>
    <scope>NUCLEOTIDE SEQUENCE [LARGE SCALE GENOMIC DNA]</scope>
    <source>
        <strain evidence="4">ATCC 8585 / CBS 2359 / DSM 70799 / NBRC 1267 / NRRL Y-1140 / WM37</strain>
    </source>
</reference>
<dbReference type="AlphaFoldDB" id="Q6CML5"/>
<keyword evidence="2" id="KW-1133">Transmembrane helix</keyword>
<dbReference type="HOGENOM" id="CLU_057557_0_0_1"/>
<dbReference type="eggNOG" id="ENOG502S4UY">
    <property type="taxonomic scope" value="Eukaryota"/>
</dbReference>
<keyword evidence="2" id="KW-0472">Membrane</keyword>
<dbReference type="GeneID" id="2894456"/>
<dbReference type="RefSeq" id="XP_454824.1">
    <property type="nucleotide sequence ID" value="XM_454824.1"/>
</dbReference>
<keyword evidence="2" id="KW-0812">Transmembrane</keyword>
<feature type="region of interest" description="Disordered" evidence="1">
    <location>
        <begin position="218"/>
        <end position="239"/>
    </location>
</feature>
<gene>
    <name evidence="3" type="ORF">KLLA0_E19295g</name>
</gene>
<evidence type="ECO:0000313" key="4">
    <source>
        <dbReference type="Proteomes" id="UP000000598"/>
    </source>
</evidence>
<evidence type="ECO:0000256" key="2">
    <source>
        <dbReference type="SAM" id="Phobius"/>
    </source>
</evidence>
<dbReference type="PaxDb" id="284590-Q6CML5"/>